<evidence type="ECO:0000256" key="1">
    <source>
        <dbReference type="ARBA" id="ARBA00022614"/>
    </source>
</evidence>
<evidence type="ECO:0000313" key="6">
    <source>
        <dbReference type="Proteomes" id="UP000027135"/>
    </source>
</evidence>
<dbReference type="GO" id="GO:0004826">
    <property type="term" value="F:phenylalanine-tRNA ligase activity"/>
    <property type="evidence" value="ECO:0007669"/>
    <property type="project" value="InterPro"/>
</dbReference>
<evidence type="ECO:0000259" key="4">
    <source>
        <dbReference type="SMART" id="SM00873"/>
    </source>
</evidence>
<feature type="compositionally biased region" description="Basic residues" evidence="3">
    <location>
        <begin position="257"/>
        <end position="266"/>
    </location>
</feature>
<dbReference type="PANTHER" id="PTHR10947">
    <property type="entry name" value="PHENYLALANYL-TRNA SYNTHETASE BETA CHAIN AND LEUCINE-RICH REPEAT-CONTAINING PROTEIN 47"/>
    <property type="match status" value="1"/>
</dbReference>
<dbReference type="Pfam" id="PF13855">
    <property type="entry name" value="LRR_8"/>
    <property type="match status" value="2"/>
</dbReference>
<dbReference type="Gene3D" id="3.50.40.10">
    <property type="entry name" value="Phenylalanyl-trna Synthetase, Chain B, domain 3"/>
    <property type="match status" value="1"/>
</dbReference>
<dbReference type="Gene3D" id="3.80.10.10">
    <property type="entry name" value="Ribonuclease Inhibitor"/>
    <property type="match status" value="2"/>
</dbReference>
<evidence type="ECO:0000313" key="5">
    <source>
        <dbReference type="EMBL" id="KDR12004.1"/>
    </source>
</evidence>
<feature type="domain" description="B3/B4 tRNA-binding" evidence="4">
    <location>
        <begin position="306"/>
        <end position="484"/>
    </location>
</feature>
<sequence length="537" mass="59606">MSSQDTWPEILSAKSENKHELNLSGAAVSNKIQEDGLDETLYTLSSLNYLCISHTCLDVLAEGIGNLTNLTNLVLHSNKIWKLPASLGKLINLKMLDLSRNELETIPNEITKLLQLSTLNLASNKLSLFPCMLQNTKLSILDLSGNQFEEFPDICYPDLLHLAEVKLNGNKLKNVPPAVKELSSLKVLDLGDNDLSDVPGEIADINKLKELNLKGNKLSDKRLLKLVDQCRSKQVLDYVRQHCPRSSTGKDAPAAGKGKKSKKGKKEHADNEHLQENAENLCHKLHVNHALESTLSITVEESVKVVRQHIVCCIISDISFVQHTFKKFIQLQTKLHDTVCEKRNAATIATHDMASLCPGNIVYTAYPPSEIKICPLGKAKHVTGSELFAQLQREADELRKEKKRNVYSGIHKYLFLLKGKPVYPCLMNGGHAISLPPITNSDSTKISEKTKDIFVEVTSAASQNVCRRVLDTLLHETLLLGISYSEPPSEGTTLQSAYHTLTVQQVRVIGSDGILKVVYPSRTDLIFEDNSISVIRE</sequence>
<keyword evidence="2" id="KW-0677">Repeat</keyword>
<dbReference type="InterPro" id="IPR001611">
    <property type="entry name" value="Leu-rich_rpt"/>
</dbReference>
<dbReference type="InterPro" id="IPR032675">
    <property type="entry name" value="LRR_dom_sf"/>
</dbReference>
<reference evidence="5 6" key="1">
    <citation type="journal article" date="2014" name="Nat. Commun.">
        <title>Molecular traces of alternative social organization in a termite genome.</title>
        <authorList>
            <person name="Terrapon N."/>
            <person name="Li C."/>
            <person name="Robertson H.M."/>
            <person name="Ji L."/>
            <person name="Meng X."/>
            <person name="Booth W."/>
            <person name="Chen Z."/>
            <person name="Childers C.P."/>
            <person name="Glastad K.M."/>
            <person name="Gokhale K."/>
            <person name="Gowin J."/>
            <person name="Gronenberg W."/>
            <person name="Hermansen R.A."/>
            <person name="Hu H."/>
            <person name="Hunt B.G."/>
            <person name="Huylmans A.K."/>
            <person name="Khalil S.M."/>
            <person name="Mitchell R.D."/>
            <person name="Munoz-Torres M.C."/>
            <person name="Mustard J.A."/>
            <person name="Pan H."/>
            <person name="Reese J.T."/>
            <person name="Scharf M.E."/>
            <person name="Sun F."/>
            <person name="Vogel H."/>
            <person name="Xiao J."/>
            <person name="Yang W."/>
            <person name="Yang Z."/>
            <person name="Yang Z."/>
            <person name="Zhou J."/>
            <person name="Zhu J."/>
            <person name="Brent C.S."/>
            <person name="Elsik C.G."/>
            <person name="Goodisman M.A."/>
            <person name="Liberles D.A."/>
            <person name="Roe R.M."/>
            <person name="Vargo E.L."/>
            <person name="Vilcinskas A."/>
            <person name="Wang J."/>
            <person name="Bornberg-Bauer E."/>
            <person name="Korb J."/>
            <person name="Zhang G."/>
            <person name="Liebig J."/>
        </authorList>
    </citation>
    <scope>NUCLEOTIDE SEQUENCE [LARGE SCALE GENOMIC DNA]</scope>
    <source>
        <tissue evidence="5">Whole organism</tissue>
    </source>
</reference>
<name>A0A067R2N7_ZOONE</name>
<protein>
    <submittedName>
        <fullName evidence="5">Leucine-rich repeat-containing protein 47</fullName>
    </submittedName>
</protein>
<feature type="region of interest" description="Disordered" evidence="3">
    <location>
        <begin position="243"/>
        <end position="272"/>
    </location>
</feature>
<dbReference type="SMART" id="SM00873">
    <property type="entry name" value="B3_4"/>
    <property type="match status" value="1"/>
</dbReference>
<accession>A0A067R2N7</accession>
<keyword evidence="1" id="KW-0433">Leucine-rich repeat</keyword>
<dbReference type="PROSITE" id="PS51450">
    <property type="entry name" value="LRR"/>
    <property type="match status" value="2"/>
</dbReference>
<dbReference type="PANTHER" id="PTHR10947:SF3">
    <property type="entry name" value="LEUCINE-RICH REPEAT-CONTAINING PROTEIN 47"/>
    <property type="match status" value="1"/>
</dbReference>
<dbReference type="OMA" id="YDVKPPT"/>
<evidence type="ECO:0000256" key="3">
    <source>
        <dbReference type="SAM" id="MobiDB-lite"/>
    </source>
</evidence>
<keyword evidence="6" id="KW-1185">Reference proteome</keyword>
<dbReference type="GO" id="GO:0006432">
    <property type="term" value="P:phenylalanyl-tRNA aminoacylation"/>
    <property type="evidence" value="ECO:0007669"/>
    <property type="project" value="InterPro"/>
</dbReference>
<organism evidence="5 6">
    <name type="scientific">Zootermopsis nevadensis</name>
    <name type="common">Dampwood termite</name>
    <dbReference type="NCBI Taxonomy" id="136037"/>
    <lineage>
        <taxon>Eukaryota</taxon>
        <taxon>Metazoa</taxon>
        <taxon>Ecdysozoa</taxon>
        <taxon>Arthropoda</taxon>
        <taxon>Hexapoda</taxon>
        <taxon>Insecta</taxon>
        <taxon>Pterygota</taxon>
        <taxon>Neoptera</taxon>
        <taxon>Polyneoptera</taxon>
        <taxon>Dictyoptera</taxon>
        <taxon>Blattodea</taxon>
        <taxon>Blattoidea</taxon>
        <taxon>Termitoidae</taxon>
        <taxon>Termopsidae</taxon>
        <taxon>Zootermopsis</taxon>
    </lineage>
</organism>
<dbReference type="InterPro" id="IPR045060">
    <property type="entry name" value="Phe-tRNA-ligase_IIc_bsu"/>
</dbReference>
<gene>
    <name evidence="5" type="ORF">L798_14078</name>
</gene>
<evidence type="ECO:0000256" key="2">
    <source>
        <dbReference type="ARBA" id="ARBA00022737"/>
    </source>
</evidence>
<dbReference type="eggNOG" id="KOG2472">
    <property type="taxonomic scope" value="Eukaryota"/>
</dbReference>
<dbReference type="AlphaFoldDB" id="A0A067R2N7"/>
<dbReference type="SMART" id="SM00369">
    <property type="entry name" value="LRR_TYP"/>
    <property type="match status" value="6"/>
</dbReference>
<dbReference type="InterPro" id="IPR005146">
    <property type="entry name" value="B3/B4_tRNA-bd"/>
</dbReference>
<dbReference type="STRING" id="136037.A0A067R2N7"/>
<dbReference type="InParanoid" id="A0A067R2N7"/>
<proteinExistence type="predicted"/>
<dbReference type="InterPro" id="IPR003591">
    <property type="entry name" value="Leu-rich_rpt_typical-subtyp"/>
</dbReference>
<dbReference type="InterPro" id="IPR020825">
    <property type="entry name" value="Phe-tRNA_synthase-like_B3/B4"/>
</dbReference>
<dbReference type="Proteomes" id="UP000027135">
    <property type="component" value="Unassembled WGS sequence"/>
</dbReference>
<dbReference type="GO" id="GO:0003723">
    <property type="term" value="F:RNA binding"/>
    <property type="evidence" value="ECO:0007669"/>
    <property type="project" value="InterPro"/>
</dbReference>
<dbReference type="EMBL" id="KK853054">
    <property type="protein sequence ID" value="KDR12004.1"/>
    <property type="molecule type" value="Genomic_DNA"/>
</dbReference>
<dbReference type="SUPFAM" id="SSF52058">
    <property type="entry name" value="L domain-like"/>
    <property type="match status" value="1"/>
</dbReference>